<dbReference type="Proteomes" id="UP000242146">
    <property type="component" value="Unassembled WGS sequence"/>
</dbReference>
<accession>A0A1X2GQH1</accession>
<dbReference type="OrthoDB" id="164902at2759"/>
<evidence type="ECO:0000256" key="9">
    <source>
        <dbReference type="SAM" id="MobiDB-lite"/>
    </source>
</evidence>
<dbReference type="SMART" id="SM00490">
    <property type="entry name" value="HELICc"/>
    <property type="match status" value="1"/>
</dbReference>
<dbReference type="CDD" id="cd18033">
    <property type="entry name" value="DEXDc_FANCM"/>
    <property type="match status" value="1"/>
</dbReference>
<feature type="compositionally biased region" description="Acidic residues" evidence="9">
    <location>
        <begin position="1450"/>
        <end position="1461"/>
    </location>
</feature>
<keyword evidence="5" id="KW-0347">Helicase</keyword>
<evidence type="ECO:0000259" key="11">
    <source>
        <dbReference type="PROSITE" id="PS51194"/>
    </source>
</evidence>
<dbReference type="GO" id="GO:0036297">
    <property type="term" value="P:interstrand cross-link repair"/>
    <property type="evidence" value="ECO:0007669"/>
    <property type="project" value="TreeGrafter"/>
</dbReference>
<dbReference type="InterPro" id="IPR014001">
    <property type="entry name" value="Helicase_ATP-bd"/>
</dbReference>
<dbReference type="CDD" id="cd12091">
    <property type="entry name" value="FANCM_ID"/>
    <property type="match status" value="1"/>
</dbReference>
<dbReference type="PROSITE" id="PS51192">
    <property type="entry name" value="HELICASE_ATP_BIND_1"/>
    <property type="match status" value="1"/>
</dbReference>
<dbReference type="GO" id="GO:0043138">
    <property type="term" value="F:3'-5' DNA helicase activity"/>
    <property type="evidence" value="ECO:0007669"/>
    <property type="project" value="InterPro"/>
</dbReference>
<dbReference type="EC" id="3.6.4.12" evidence="8"/>
<proteinExistence type="inferred from homology"/>
<dbReference type="InterPro" id="IPR039686">
    <property type="entry name" value="FANCM/Mph1-like_ID"/>
</dbReference>
<dbReference type="InterPro" id="IPR027417">
    <property type="entry name" value="P-loop_NTPase"/>
</dbReference>
<feature type="region of interest" description="Disordered" evidence="9">
    <location>
        <begin position="840"/>
        <end position="897"/>
    </location>
</feature>
<keyword evidence="7" id="KW-0539">Nucleus</keyword>
<dbReference type="STRING" id="101127.A0A1X2GQH1"/>
<feature type="compositionally biased region" description="Basic and acidic residues" evidence="9">
    <location>
        <begin position="864"/>
        <end position="885"/>
    </location>
</feature>
<comment type="subcellular location">
    <subcellularLocation>
        <location evidence="1 8">Nucleus</location>
    </subcellularLocation>
</comment>
<dbReference type="FunFam" id="3.40.50.300:FF:000861">
    <property type="entry name" value="Fanconi anemia, complementation group M"/>
    <property type="match status" value="1"/>
</dbReference>
<reference evidence="12 13" key="1">
    <citation type="submission" date="2016-07" db="EMBL/GenBank/DDBJ databases">
        <title>Pervasive Adenine N6-methylation of Active Genes in Fungi.</title>
        <authorList>
            <consortium name="DOE Joint Genome Institute"/>
            <person name="Mondo S.J."/>
            <person name="Dannebaum R.O."/>
            <person name="Kuo R.C."/>
            <person name="Labutti K."/>
            <person name="Haridas S."/>
            <person name="Kuo A."/>
            <person name="Salamov A."/>
            <person name="Ahrendt S.R."/>
            <person name="Lipzen A."/>
            <person name="Sullivan W."/>
            <person name="Andreopoulos W.B."/>
            <person name="Clum A."/>
            <person name="Lindquist E."/>
            <person name="Daum C."/>
            <person name="Ramamoorthy G.K."/>
            <person name="Gryganskyi A."/>
            <person name="Culley D."/>
            <person name="Magnuson J.K."/>
            <person name="James T.Y."/>
            <person name="O'Malley M.A."/>
            <person name="Stajich J.E."/>
            <person name="Spatafora J.W."/>
            <person name="Visel A."/>
            <person name="Grigoriev I.V."/>
        </authorList>
    </citation>
    <scope>NUCLEOTIDE SEQUENCE [LARGE SCALE GENOMIC DNA]</scope>
    <source>
        <strain evidence="12 13">NRRL 3301</strain>
    </source>
</reference>
<keyword evidence="6" id="KW-0067">ATP-binding</keyword>
<dbReference type="SMART" id="SM00487">
    <property type="entry name" value="DEXDc"/>
    <property type="match status" value="1"/>
</dbReference>
<feature type="compositionally biased region" description="Polar residues" evidence="9">
    <location>
        <begin position="1305"/>
        <end position="1315"/>
    </location>
</feature>
<dbReference type="GO" id="GO:0009378">
    <property type="term" value="F:four-way junction helicase activity"/>
    <property type="evidence" value="ECO:0007669"/>
    <property type="project" value="TreeGrafter"/>
</dbReference>
<evidence type="ECO:0000256" key="5">
    <source>
        <dbReference type="ARBA" id="ARBA00022806"/>
    </source>
</evidence>
<evidence type="ECO:0000256" key="4">
    <source>
        <dbReference type="ARBA" id="ARBA00022801"/>
    </source>
</evidence>
<feature type="compositionally biased region" description="Polar residues" evidence="9">
    <location>
        <begin position="1268"/>
        <end position="1279"/>
    </location>
</feature>
<comment type="subunit">
    <text evidence="8">Interacts with the MHF histone-fold complex to form the FANCM-MHF complex.</text>
</comment>
<evidence type="ECO:0000256" key="3">
    <source>
        <dbReference type="ARBA" id="ARBA00022741"/>
    </source>
</evidence>
<dbReference type="GO" id="GO:0005524">
    <property type="term" value="F:ATP binding"/>
    <property type="evidence" value="ECO:0007669"/>
    <property type="project" value="UniProtKB-UniRule"/>
</dbReference>
<comment type="caution">
    <text evidence="12">The sequence shown here is derived from an EMBL/GenBank/DDBJ whole genome shotgun (WGS) entry which is preliminary data.</text>
</comment>
<feature type="region of interest" description="Disordered" evidence="9">
    <location>
        <begin position="1254"/>
        <end position="1322"/>
    </location>
</feature>
<dbReference type="SUPFAM" id="SSF52540">
    <property type="entry name" value="P-loop containing nucleoside triphosphate hydrolases"/>
    <property type="match status" value="1"/>
</dbReference>
<dbReference type="EMBL" id="MCGT01000006">
    <property type="protein sequence ID" value="ORX58999.1"/>
    <property type="molecule type" value="Genomic_DNA"/>
</dbReference>
<protein>
    <recommendedName>
        <fullName evidence="8">ATP-dependent DNA helicase</fullName>
        <ecNumber evidence="8">3.6.4.12</ecNumber>
    </recommendedName>
</protein>
<feature type="region of interest" description="Disordered" evidence="9">
    <location>
        <begin position="1227"/>
        <end position="1246"/>
    </location>
</feature>
<dbReference type="Pfam" id="PF00270">
    <property type="entry name" value="DEAD"/>
    <property type="match status" value="1"/>
</dbReference>
<evidence type="ECO:0000256" key="8">
    <source>
        <dbReference type="RuleBase" id="RU367027"/>
    </source>
</evidence>
<dbReference type="GO" id="GO:0016887">
    <property type="term" value="F:ATP hydrolysis activity"/>
    <property type="evidence" value="ECO:0007669"/>
    <property type="project" value="RHEA"/>
</dbReference>
<evidence type="ECO:0000256" key="7">
    <source>
        <dbReference type="ARBA" id="ARBA00023242"/>
    </source>
</evidence>
<gene>
    <name evidence="12" type="ORF">DM01DRAFT_1333593</name>
</gene>
<feature type="domain" description="Helicase ATP-binding" evidence="10">
    <location>
        <begin position="185"/>
        <end position="353"/>
    </location>
</feature>
<feature type="domain" description="Helicase C-terminal" evidence="11">
    <location>
        <begin position="530"/>
        <end position="694"/>
    </location>
</feature>
<comment type="function">
    <text evidence="8">ATP-dependent DNA helicase involved in DNA damage repair by homologous recombination and in genome maintenance. Capable of unwinding D-loops. Plays a role in limiting crossover recombinants during mitotic DNA double-strand break (DSB) repair. Component of a FANCM-MHF complex which promotes gene conversion at blocked replication forks, probably by reversal of the stalled fork.</text>
</comment>
<dbReference type="GO" id="GO:0000400">
    <property type="term" value="F:four-way junction DNA binding"/>
    <property type="evidence" value="ECO:0007669"/>
    <property type="project" value="TreeGrafter"/>
</dbReference>
<feature type="compositionally biased region" description="Polar residues" evidence="9">
    <location>
        <begin position="1227"/>
        <end position="1241"/>
    </location>
</feature>
<name>A0A1X2GQH1_9FUNG</name>
<evidence type="ECO:0000259" key="10">
    <source>
        <dbReference type="PROSITE" id="PS51192"/>
    </source>
</evidence>
<evidence type="ECO:0000256" key="1">
    <source>
        <dbReference type="ARBA" id="ARBA00004123"/>
    </source>
</evidence>
<dbReference type="Pfam" id="PF00271">
    <property type="entry name" value="Helicase_C"/>
    <property type="match status" value="1"/>
</dbReference>
<feature type="region of interest" description="Disordered" evidence="9">
    <location>
        <begin position="101"/>
        <end position="127"/>
    </location>
</feature>
<dbReference type="GO" id="GO:0005634">
    <property type="term" value="C:nucleus"/>
    <property type="evidence" value="ECO:0007669"/>
    <property type="project" value="UniProtKB-SubCell"/>
</dbReference>
<dbReference type="PANTHER" id="PTHR14025">
    <property type="entry name" value="FANCONI ANEMIA GROUP M FANCM FAMILY MEMBER"/>
    <property type="match status" value="1"/>
</dbReference>
<dbReference type="InterPro" id="IPR001650">
    <property type="entry name" value="Helicase_C-like"/>
</dbReference>
<feature type="compositionally biased region" description="Acidic residues" evidence="9">
    <location>
        <begin position="1369"/>
        <end position="1385"/>
    </location>
</feature>
<feature type="region of interest" description="Disordered" evidence="9">
    <location>
        <begin position="1446"/>
        <end position="1491"/>
    </location>
</feature>
<evidence type="ECO:0000313" key="13">
    <source>
        <dbReference type="Proteomes" id="UP000242146"/>
    </source>
</evidence>
<comment type="similarity">
    <text evidence="2 8">Belongs to the DEAD box helicase family. DEAH subfamily. FANCM sub-subfamily.</text>
</comment>
<dbReference type="PROSITE" id="PS51194">
    <property type="entry name" value="HELICASE_CTER"/>
    <property type="match status" value="1"/>
</dbReference>
<comment type="catalytic activity">
    <reaction evidence="8">
        <text>ATP + H2O = ADP + phosphate + H(+)</text>
        <dbReference type="Rhea" id="RHEA:13065"/>
        <dbReference type="ChEBI" id="CHEBI:15377"/>
        <dbReference type="ChEBI" id="CHEBI:15378"/>
        <dbReference type="ChEBI" id="CHEBI:30616"/>
        <dbReference type="ChEBI" id="CHEBI:43474"/>
        <dbReference type="ChEBI" id="CHEBI:456216"/>
        <dbReference type="EC" id="3.6.4.12"/>
    </reaction>
</comment>
<evidence type="ECO:0000256" key="2">
    <source>
        <dbReference type="ARBA" id="ARBA00009889"/>
    </source>
</evidence>
<feature type="compositionally biased region" description="Low complexity" evidence="9">
    <location>
        <begin position="110"/>
        <end position="127"/>
    </location>
</feature>
<dbReference type="InterPro" id="IPR044749">
    <property type="entry name" value="FANCM_DEXDc"/>
</dbReference>
<keyword evidence="13" id="KW-1185">Reference proteome</keyword>
<feature type="compositionally biased region" description="Acidic residues" evidence="9">
    <location>
        <begin position="1480"/>
        <end position="1491"/>
    </location>
</feature>
<keyword evidence="4 12" id="KW-0378">Hydrolase</keyword>
<dbReference type="Gene3D" id="3.40.50.300">
    <property type="entry name" value="P-loop containing nucleotide triphosphate hydrolases"/>
    <property type="match status" value="2"/>
</dbReference>
<feature type="region of interest" description="Disordered" evidence="9">
    <location>
        <begin position="1369"/>
        <end position="1416"/>
    </location>
</feature>
<keyword evidence="3" id="KW-0547">Nucleotide-binding</keyword>
<evidence type="ECO:0000313" key="12">
    <source>
        <dbReference type="EMBL" id="ORX58999.1"/>
    </source>
</evidence>
<sequence length="1491" mass="164412">MDDFGDFELDVAAVLAAVEEANATQRQGAASPAHSDEFDSFDDDAFNMLADDEFGAIDDDALLLATESIAPAVPSHQMQPPSVPAPRQQQPLSRFFPSNSTMASANANHPTHAVTASSSTSATITPPTDPAAAQIVFGISDAMEDPTPPPPPPLDTRSYHPLNHAALPIWIYPTNYPIRGYQFNMVRRALFENTLVSLPTGLGKTLIAAVVMYNFYRWFPNSIVIFTAPTRPLVEQQIEACFHVCGLPQSDTAIMTGTVQKDKRRQIWANHRVFFCTPQVVDNDLKSGLCPSERVSLVVVDEAHKATGGYAFVNIINTIGRVHDYFRVLALSATPGKDIDRVQEIVNNLRINHIEIRSEDSMDVQQYTFSKRIQNVVIPLDATANGMLPKLIQDFGQIFDPFLARLRGRQALRDMPMERCTPYLLRMARMEFTRSAKNVPHHIKTMVFSTFMIAEKLSRAYETLWSYGASAFMDIMDRYFAELRQTINSGKRIPADESRLLNNPALDAMLNRVRQKMAEPGFVSHPKLDTLLNLLLRHVSDHPQSRIMIFCTFRNAVSMIRDFLTPQAPLLRPIQFVGQAEDKSGGKGMNQRQQQEAIQSFKTGKVNVLIATSVGEEGLDIGEVDLIVCYDAQSSPIRMLQRMGRTGRKRQGNCVMLMTEVEEQKMRRAKGTYRMVQNAITNGRGLNLCPNGPSVLPPNYKPVLQRKHLEIGNYQRSLGSKKRGRGQKVAVVQKDGTLTPDATAGLLHEMNCTTMPQLLDKLGPQTTSSALLENALTTLPLNVNALPTKRIGHSSRTLQFVSLITKMEHHELHGTYPEYPPQAATLSDCLSQADVTSSGLILPQRRKATDSVDPSPRLVMPRRRQNDKQPEKCGDEQDSNGREDSATTCPDTEDDLDELAWVPLMKSGMMDGDSMDEGQCFDGGDYLPSVNDEEPLYSNDFHNIPGDYCSPPSHFATSDNISDLARNEFSSPDAQLTATTAPPAPPPAMDDSMEVDSFASLDDDIDLVMLEASSPQPTTRVKSEAIVDHALDDLAFASIDDELFAVLDVETAIYTFDDHVSPLWTASPVPSFATDDAASSTPWARELMPPLTSAAHVYLQHKLVAFPDSHPLRKRALRLQQPCPLSIPTSHPDSAGSFVPAIYRAVDSTLQRGCNTDNHGPCDGVDTDDVVLDTLPKANVLDTVSIHVRQPQPVQAPPRISDSDSVDMDVDDQSLLASQPIAIHCTHASNKDTPTVTSGSPRTKADRVSTIDLTCAESPPPALPFVTTDPTSPLSVSSKSQRESADDEDGSPLIIRRQFHRRSKAQQLMDSQTSESRLETSPLDARLNAISLDSNRLQLSSASTEGQADAPSQQTQRGARAFLDLEAELSGEDDDQDDDEEDDNSQPDSFIHDASSGLLAQNSSPGTPGMSMYRASLVPSNEGLQFAPGRRRPTWLDRIQMEKWTQQTDEYQEEDEDDDLDNDHTLLTTSSHHSAGHTDFEDDESDAFMSA</sequence>
<dbReference type="InterPro" id="IPR011545">
    <property type="entry name" value="DEAD/DEAH_box_helicase_dom"/>
</dbReference>
<dbReference type="PANTHER" id="PTHR14025:SF20">
    <property type="entry name" value="FANCONI ANEMIA GROUP M PROTEIN"/>
    <property type="match status" value="1"/>
</dbReference>
<evidence type="ECO:0000256" key="6">
    <source>
        <dbReference type="ARBA" id="ARBA00022840"/>
    </source>
</evidence>
<dbReference type="GO" id="GO:0045003">
    <property type="term" value="P:double-strand break repair via synthesis-dependent strand annealing"/>
    <property type="evidence" value="ECO:0007669"/>
    <property type="project" value="TreeGrafter"/>
</dbReference>
<organism evidence="12 13">
    <name type="scientific">Hesseltinella vesiculosa</name>
    <dbReference type="NCBI Taxonomy" id="101127"/>
    <lineage>
        <taxon>Eukaryota</taxon>
        <taxon>Fungi</taxon>
        <taxon>Fungi incertae sedis</taxon>
        <taxon>Mucoromycota</taxon>
        <taxon>Mucoromycotina</taxon>
        <taxon>Mucoromycetes</taxon>
        <taxon>Mucorales</taxon>
        <taxon>Cunninghamellaceae</taxon>
        <taxon>Hesseltinella</taxon>
    </lineage>
</organism>